<keyword evidence="9" id="KW-1185">Reference proteome</keyword>
<dbReference type="EMBL" id="QKWK01000001">
    <property type="protein sequence ID" value="TXT15945.1"/>
    <property type="molecule type" value="Genomic_DNA"/>
</dbReference>
<comment type="subunit">
    <text evidence="2">Homotetramer.</text>
</comment>
<dbReference type="GO" id="GO:0004359">
    <property type="term" value="F:glutaminase activity"/>
    <property type="evidence" value="ECO:0007669"/>
    <property type="project" value="UniProtKB-EC"/>
</dbReference>
<dbReference type="GO" id="GO:0006543">
    <property type="term" value="P:L-glutamine catabolic process"/>
    <property type="evidence" value="ECO:0007669"/>
    <property type="project" value="TreeGrafter"/>
</dbReference>
<dbReference type="EC" id="3.5.1.2" evidence="3"/>
<dbReference type="InterPro" id="IPR002645">
    <property type="entry name" value="STAS_dom"/>
</dbReference>
<evidence type="ECO:0000256" key="1">
    <source>
        <dbReference type="ARBA" id="ARBA00011076"/>
    </source>
</evidence>
<comment type="caution">
    <text evidence="8">The sequence shown here is derived from an EMBL/GenBank/DDBJ whole genome shotgun (WGS) entry which is preliminary data.</text>
</comment>
<dbReference type="OrthoDB" id="9995210at2759"/>
<evidence type="ECO:0000259" key="7">
    <source>
        <dbReference type="PROSITE" id="PS50801"/>
    </source>
</evidence>
<dbReference type="GO" id="GO:0006537">
    <property type="term" value="P:glutamate biosynthetic process"/>
    <property type="evidence" value="ECO:0007669"/>
    <property type="project" value="TreeGrafter"/>
</dbReference>
<dbReference type="SUPFAM" id="SSF56601">
    <property type="entry name" value="beta-lactamase/transpeptidase-like"/>
    <property type="match status" value="1"/>
</dbReference>
<evidence type="ECO:0000313" key="8">
    <source>
        <dbReference type="EMBL" id="TXT15945.1"/>
    </source>
</evidence>
<dbReference type="Proteomes" id="UP000473826">
    <property type="component" value="Unassembled WGS sequence"/>
</dbReference>
<protein>
    <recommendedName>
        <fullName evidence="3">glutaminase</fullName>
        <ecNumber evidence="3">3.5.1.2</ecNumber>
    </recommendedName>
</protein>
<keyword evidence="4" id="KW-0378">Hydrolase</keyword>
<dbReference type="InterPro" id="IPR012338">
    <property type="entry name" value="Beta-lactam/transpept-like"/>
</dbReference>
<dbReference type="InterPro" id="IPR015868">
    <property type="entry name" value="Glutaminase"/>
</dbReference>
<proteinExistence type="inferred from homology"/>
<evidence type="ECO:0000256" key="6">
    <source>
        <dbReference type="SAM" id="MobiDB-lite"/>
    </source>
</evidence>
<evidence type="ECO:0000256" key="3">
    <source>
        <dbReference type="ARBA" id="ARBA00012918"/>
    </source>
</evidence>
<dbReference type="NCBIfam" id="TIGR03814">
    <property type="entry name" value="Gln_ase"/>
    <property type="match status" value="1"/>
</dbReference>
<feature type="domain" description="STAS" evidence="7">
    <location>
        <begin position="349"/>
        <end position="436"/>
    </location>
</feature>
<dbReference type="PROSITE" id="PS50801">
    <property type="entry name" value="STAS"/>
    <property type="match status" value="1"/>
</dbReference>
<organism evidence="8 9">
    <name type="scientific">Vanrija humicola</name>
    <name type="common">Yeast</name>
    <name type="synonym">Cryptococcus humicola</name>
    <dbReference type="NCBI Taxonomy" id="5417"/>
    <lineage>
        <taxon>Eukaryota</taxon>
        <taxon>Fungi</taxon>
        <taxon>Dikarya</taxon>
        <taxon>Basidiomycota</taxon>
        <taxon>Agaricomycotina</taxon>
        <taxon>Tremellomycetes</taxon>
        <taxon>Trichosporonales</taxon>
        <taxon>Trichosporonaceae</taxon>
        <taxon>Vanrija</taxon>
    </lineage>
</organism>
<feature type="region of interest" description="Disordered" evidence="6">
    <location>
        <begin position="1"/>
        <end position="26"/>
    </location>
</feature>
<comment type="similarity">
    <text evidence="1">Belongs to the glutaminase family.</text>
</comment>
<dbReference type="Gene3D" id="3.40.710.10">
    <property type="entry name" value="DD-peptidase/beta-lactamase superfamily"/>
    <property type="match status" value="1"/>
</dbReference>
<dbReference type="InterPro" id="IPR036513">
    <property type="entry name" value="STAS_dom_sf"/>
</dbReference>
<dbReference type="AlphaFoldDB" id="A0A7D8ZIW1"/>
<dbReference type="PANTHER" id="PTHR12544:SF29">
    <property type="entry name" value="GLUTAMINASE"/>
    <property type="match status" value="1"/>
</dbReference>
<evidence type="ECO:0000313" key="9">
    <source>
        <dbReference type="Proteomes" id="UP000473826"/>
    </source>
</evidence>
<dbReference type="HAMAP" id="MF_00313">
    <property type="entry name" value="Glutaminase"/>
    <property type="match status" value="1"/>
</dbReference>
<gene>
    <name evidence="8" type="ORF">VHUM_00448</name>
</gene>
<dbReference type="Pfam" id="PF04960">
    <property type="entry name" value="Glutaminase"/>
    <property type="match status" value="1"/>
</dbReference>
<dbReference type="SUPFAM" id="SSF52091">
    <property type="entry name" value="SpoIIaa-like"/>
    <property type="match status" value="1"/>
</dbReference>
<comment type="catalytic activity">
    <reaction evidence="5">
        <text>L-glutamine + H2O = L-glutamate + NH4(+)</text>
        <dbReference type="Rhea" id="RHEA:15889"/>
        <dbReference type="ChEBI" id="CHEBI:15377"/>
        <dbReference type="ChEBI" id="CHEBI:28938"/>
        <dbReference type="ChEBI" id="CHEBI:29985"/>
        <dbReference type="ChEBI" id="CHEBI:58359"/>
        <dbReference type="EC" id="3.5.1.2"/>
    </reaction>
</comment>
<evidence type="ECO:0000256" key="2">
    <source>
        <dbReference type="ARBA" id="ARBA00011881"/>
    </source>
</evidence>
<dbReference type="Gene3D" id="3.30.750.24">
    <property type="entry name" value="STAS domain"/>
    <property type="match status" value="1"/>
</dbReference>
<evidence type="ECO:0000256" key="5">
    <source>
        <dbReference type="ARBA" id="ARBA00049534"/>
    </source>
</evidence>
<reference evidence="8 9" key="1">
    <citation type="journal article" date="2019" name="PLoS Genet.">
        <title>Convergent evolution of linked mating-type loci in basidiomycete fungi.</title>
        <authorList>
            <person name="Sun S."/>
            <person name="Coelho M.A."/>
            <person name="Heitman J."/>
            <person name="Nowrousian M."/>
        </authorList>
    </citation>
    <scope>NUCLEOTIDE SEQUENCE [LARGE SCALE GENOMIC DNA]</scope>
    <source>
        <strain evidence="8 9">CBS 4282</strain>
    </source>
</reference>
<sequence length="483" mass="51950">MSSPPPPKPASSATRIPKLTDPNAHQGVQIKSPISDYLATVVSQNSKDNPGANAAYIPELAAVNSDQIGACVTTVDGYVYGAGDIDVEFSIQSVSKPFVYALAIEEHGLAWVLDRVDVEPSGEAFNELSLDGKQLPKNPMINAGAMTTHSLIGEGTMTVEQRFEHIRKGLSKFAGRDLGVDEGSYSSELATAYRNFSIAYMLKNYGAIKVEPADVVKGYTRQCAIQLTASDLSSMGATLANGGKQPVTGEQVVSPETVRQVLSVMTTCGMYNEAGHWVCEVGFPAKSGVSGCVVGVLPGNIGMATFSPRLDEAGNSVRGTRMYKQIAKEMVLHMMLPPPPARTVIRRDYLLRSKEGEKVVVISLMGAVNFTATERIVRLLQARTAKHDAHTVNGLVVDARRVDQVFPVATRILAEALRRLRQKGHKVVLVDPDNRLLGPIGLKKSGVPTADGDIDAADDIVGDTSAYDSWERIPFSPQMLELD</sequence>
<accession>A0A7D8ZIW1</accession>
<evidence type="ECO:0000256" key="4">
    <source>
        <dbReference type="ARBA" id="ARBA00022801"/>
    </source>
</evidence>
<name>A0A7D8ZIW1_VANHU</name>
<dbReference type="PANTHER" id="PTHR12544">
    <property type="entry name" value="GLUTAMINASE"/>
    <property type="match status" value="1"/>
</dbReference>
<dbReference type="FunFam" id="3.40.710.10:FF:000005">
    <property type="entry name" value="Glutaminase"/>
    <property type="match status" value="1"/>
</dbReference>